<keyword evidence="2" id="KW-0813">Transport</keyword>
<gene>
    <name evidence="8" type="ORF">NAEGRDRAFT_73301</name>
</gene>
<dbReference type="OMA" id="WKEWKNG"/>
<dbReference type="InterPro" id="IPR036259">
    <property type="entry name" value="MFS_trans_sf"/>
</dbReference>
<evidence type="ECO:0000256" key="4">
    <source>
        <dbReference type="ARBA" id="ARBA00022989"/>
    </source>
</evidence>
<dbReference type="Proteomes" id="UP000006671">
    <property type="component" value="Unassembled WGS sequence"/>
</dbReference>
<dbReference type="GO" id="GO:0008506">
    <property type="term" value="F:sucrose:proton symporter activity"/>
    <property type="evidence" value="ECO:0007669"/>
    <property type="project" value="TreeGrafter"/>
</dbReference>
<keyword evidence="9" id="KW-1185">Reference proteome</keyword>
<dbReference type="RefSeq" id="XP_002671533.1">
    <property type="nucleotide sequence ID" value="XM_002671487.1"/>
</dbReference>
<dbReference type="InParanoid" id="D2VW94"/>
<dbReference type="GO" id="GO:0016020">
    <property type="term" value="C:membrane"/>
    <property type="evidence" value="ECO:0007669"/>
    <property type="project" value="UniProtKB-SubCell"/>
</dbReference>
<name>D2VW94_NAEGR</name>
<feature type="transmembrane region" description="Helical" evidence="7">
    <location>
        <begin position="564"/>
        <end position="589"/>
    </location>
</feature>
<evidence type="ECO:0000256" key="2">
    <source>
        <dbReference type="ARBA" id="ARBA00022448"/>
    </source>
</evidence>
<feature type="transmembrane region" description="Helical" evidence="7">
    <location>
        <begin position="629"/>
        <end position="658"/>
    </location>
</feature>
<comment type="subcellular location">
    <subcellularLocation>
        <location evidence="1">Membrane</location>
        <topology evidence="1">Multi-pass membrane protein</topology>
    </subcellularLocation>
</comment>
<protein>
    <submittedName>
        <fullName evidence="8">Predicted protein</fullName>
    </submittedName>
</protein>
<evidence type="ECO:0000256" key="3">
    <source>
        <dbReference type="ARBA" id="ARBA00022692"/>
    </source>
</evidence>
<dbReference type="PANTHER" id="PTHR19432:SF35">
    <property type="entry name" value="SOLUTE CARRIER FAMILY 45 MEMBER 3 ISOFORM X1"/>
    <property type="match status" value="1"/>
</dbReference>
<keyword evidence="3 7" id="KW-0812">Transmembrane</keyword>
<sequence>MFPSSEEVSNEEKNNPALSTSQQPASITPKVSDNLQKAPSLTFVEEVIEEETQTNQTNQPVHHLHTLPSDDTLLLHSHNLSRLLGFNKSKKLRLIGNQPAIRFDSYFDLNKKAEEKMLKPKKASKMRIFLATACFSGLQFGWALQIALLTPYILELGLSKNLITLIWLCGPVSGLIIQPLVGVLSDRCKSPLGKRRPFLIVGTIMIVMSLLLIPFSLDLGHAMGDPTNDHPAAIALAIIGFWILDLFEIGLFESWNDFVKWSEYIPFFKTEVCSEGCQNLKICFLQSIMFLLFTFVVTLLAAREEPTHKKHTQRRDEENRLIGEETKTENPENQSESGMETNLFKSKSEPMLHTTSSQIDEEEESEAQPQLTSPNFNNSNQNAALLEPFIDEEESEITQSDRPQQVEVSGELVLEHNIEKEKEEHTIFPPDTRAVSLHIVRVNQLWNYVRSCFSLPQAMWRVCIVNFFSYLGWFTFLVYITTWVGENVFHGKSDEKEPSYNLYVKGVQFGSFGLAGFAGSSIIFSFMIPSLCHKIGFKATFFFSQLVLAGCLGATLFVKNKILALLLISTFGFPWAVSNTIPFALVATIANKDQKGTFMGLLNIFIVVPQLVMSSFGPVISILSNGNVAWTLMCGAISVLISAVMVWFLIIPPSILITKKRKKKKHNRLYLSHSIH</sequence>
<feature type="compositionally biased region" description="Polar residues" evidence="6">
    <location>
        <begin position="331"/>
        <end position="345"/>
    </location>
</feature>
<feature type="transmembrane region" description="Helical" evidence="7">
    <location>
        <begin position="601"/>
        <end position="623"/>
    </location>
</feature>
<feature type="transmembrane region" description="Helical" evidence="7">
    <location>
        <begin position="165"/>
        <end position="185"/>
    </location>
</feature>
<keyword evidence="4 7" id="KW-1133">Transmembrane helix</keyword>
<feature type="compositionally biased region" description="Polar residues" evidence="6">
    <location>
        <begin position="16"/>
        <end position="32"/>
    </location>
</feature>
<proteinExistence type="predicted"/>
<keyword evidence="5 7" id="KW-0472">Membrane</keyword>
<reference evidence="8 9" key="1">
    <citation type="journal article" date="2010" name="Cell">
        <title>The genome of Naegleria gruberi illuminates early eukaryotic versatility.</title>
        <authorList>
            <person name="Fritz-Laylin L.K."/>
            <person name="Prochnik S.E."/>
            <person name="Ginger M.L."/>
            <person name="Dacks J.B."/>
            <person name="Carpenter M.L."/>
            <person name="Field M.C."/>
            <person name="Kuo A."/>
            <person name="Paredez A."/>
            <person name="Chapman J."/>
            <person name="Pham J."/>
            <person name="Shu S."/>
            <person name="Neupane R."/>
            <person name="Cipriano M."/>
            <person name="Mancuso J."/>
            <person name="Tu H."/>
            <person name="Salamov A."/>
            <person name="Lindquist E."/>
            <person name="Shapiro H."/>
            <person name="Lucas S."/>
            <person name="Grigoriev I.V."/>
            <person name="Cande W.Z."/>
            <person name="Fulton C."/>
            <person name="Rokhsar D.S."/>
            <person name="Dawson S.C."/>
        </authorList>
    </citation>
    <scope>NUCLEOTIDE SEQUENCE [LARGE SCALE GENOMIC DNA]</scope>
    <source>
        <strain evidence="8 9">NEG-M</strain>
    </source>
</reference>
<dbReference type="Pfam" id="PF13347">
    <property type="entry name" value="MFS_2"/>
    <property type="match status" value="1"/>
</dbReference>
<dbReference type="InterPro" id="IPR011701">
    <property type="entry name" value="MFS"/>
</dbReference>
<feature type="transmembrane region" description="Helical" evidence="7">
    <location>
        <begin position="197"/>
        <end position="217"/>
    </location>
</feature>
<feature type="region of interest" description="Disordered" evidence="6">
    <location>
        <begin position="306"/>
        <end position="379"/>
    </location>
</feature>
<feature type="transmembrane region" description="Helical" evidence="7">
    <location>
        <begin position="128"/>
        <end position="153"/>
    </location>
</feature>
<evidence type="ECO:0000313" key="8">
    <source>
        <dbReference type="EMBL" id="EFC38789.1"/>
    </source>
</evidence>
<feature type="transmembrane region" description="Helical" evidence="7">
    <location>
        <begin position="502"/>
        <end position="527"/>
    </location>
</feature>
<dbReference type="FunCoup" id="D2VW94">
    <property type="interactions" value="82"/>
</dbReference>
<evidence type="ECO:0000256" key="5">
    <source>
        <dbReference type="ARBA" id="ARBA00023136"/>
    </source>
</evidence>
<dbReference type="KEGG" id="ngr:NAEGRDRAFT_73301"/>
<evidence type="ECO:0000256" key="7">
    <source>
        <dbReference type="SAM" id="Phobius"/>
    </source>
</evidence>
<dbReference type="GeneID" id="8858860"/>
<dbReference type="PANTHER" id="PTHR19432">
    <property type="entry name" value="SUGAR TRANSPORTER"/>
    <property type="match status" value="1"/>
</dbReference>
<feature type="compositionally biased region" description="Polar residues" evidence="6">
    <location>
        <begin position="367"/>
        <end position="379"/>
    </location>
</feature>
<evidence type="ECO:0000256" key="6">
    <source>
        <dbReference type="SAM" id="MobiDB-lite"/>
    </source>
</evidence>
<dbReference type="eggNOG" id="KOG0637">
    <property type="taxonomic scope" value="Eukaryota"/>
</dbReference>
<feature type="compositionally biased region" description="Basic and acidic residues" evidence="6">
    <location>
        <begin position="314"/>
        <end position="330"/>
    </location>
</feature>
<dbReference type="SUPFAM" id="SSF103473">
    <property type="entry name" value="MFS general substrate transporter"/>
    <property type="match status" value="1"/>
</dbReference>
<feature type="transmembrane region" description="Helical" evidence="7">
    <location>
        <begin position="539"/>
        <end position="558"/>
    </location>
</feature>
<dbReference type="EMBL" id="GG738904">
    <property type="protein sequence ID" value="EFC38789.1"/>
    <property type="molecule type" value="Genomic_DNA"/>
</dbReference>
<dbReference type="OrthoDB" id="28755at2759"/>
<organism evidence="9">
    <name type="scientific">Naegleria gruberi</name>
    <name type="common">Amoeba</name>
    <dbReference type="NCBI Taxonomy" id="5762"/>
    <lineage>
        <taxon>Eukaryota</taxon>
        <taxon>Discoba</taxon>
        <taxon>Heterolobosea</taxon>
        <taxon>Tetramitia</taxon>
        <taxon>Eutetramitia</taxon>
        <taxon>Vahlkampfiidae</taxon>
        <taxon>Naegleria</taxon>
    </lineage>
</organism>
<dbReference type="AlphaFoldDB" id="D2VW94"/>
<feature type="transmembrane region" description="Helical" evidence="7">
    <location>
        <begin position="458"/>
        <end position="482"/>
    </location>
</feature>
<evidence type="ECO:0000313" key="9">
    <source>
        <dbReference type="Proteomes" id="UP000006671"/>
    </source>
</evidence>
<evidence type="ECO:0000256" key="1">
    <source>
        <dbReference type="ARBA" id="ARBA00004141"/>
    </source>
</evidence>
<dbReference type="VEuPathDB" id="AmoebaDB:NAEGRDRAFT_73301"/>
<accession>D2VW94</accession>
<dbReference type="Pfam" id="PF07690">
    <property type="entry name" value="MFS_1"/>
    <property type="match status" value="1"/>
</dbReference>
<feature type="region of interest" description="Disordered" evidence="6">
    <location>
        <begin position="1"/>
        <end position="32"/>
    </location>
</feature>
<dbReference type="Gene3D" id="1.20.1250.20">
    <property type="entry name" value="MFS general substrate transporter like domains"/>
    <property type="match status" value="2"/>
</dbReference>